<dbReference type="Proteomes" id="UP000293162">
    <property type="component" value="Unassembled WGS sequence"/>
</dbReference>
<comment type="caution">
    <text evidence="2">The sequence shown here is derived from an EMBL/GenBank/DDBJ whole genome shotgun (WGS) entry which is preliminary data.</text>
</comment>
<keyword evidence="3" id="KW-1185">Reference proteome</keyword>
<feature type="domain" description="Knr4/Smi1-like" evidence="1">
    <location>
        <begin position="18"/>
        <end position="160"/>
    </location>
</feature>
<dbReference type="SMART" id="SM00860">
    <property type="entry name" value="SMI1_KNR4"/>
    <property type="match status" value="1"/>
</dbReference>
<evidence type="ECO:0000259" key="1">
    <source>
        <dbReference type="SMART" id="SM00860"/>
    </source>
</evidence>
<dbReference type="InterPro" id="IPR037883">
    <property type="entry name" value="Knr4/Smi1-like_sf"/>
</dbReference>
<dbReference type="SUPFAM" id="SSF160631">
    <property type="entry name" value="SMI1/KNR4-like"/>
    <property type="match status" value="1"/>
</dbReference>
<reference evidence="2 3" key="1">
    <citation type="submission" date="2019-02" db="EMBL/GenBank/DDBJ databases">
        <title>Bacterial novel species Emticicia sp. 17J42-9 isolated from soil.</title>
        <authorList>
            <person name="Jung H.-Y."/>
        </authorList>
    </citation>
    <scope>NUCLEOTIDE SEQUENCE [LARGE SCALE GENOMIC DNA]</scope>
    <source>
        <strain evidence="2 3">17J42-9</strain>
    </source>
</reference>
<dbReference type="RefSeq" id="WP_130022143.1">
    <property type="nucleotide sequence ID" value="NZ_SEWF01000022.1"/>
</dbReference>
<organism evidence="2 3">
    <name type="scientific">Emticicia agri</name>
    <dbReference type="NCBI Taxonomy" id="2492393"/>
    <lineage>
        <taxon>Bacteria</taxon>
        <taxon>Pseudomonadati</taxon>
        <taxon>Bacteroidota</taxon>
        <taxon>Cytophagia</taxon>
        <taxon>Cytophagales</taxon>
        <taxon>Leadbetterellaceae</taxon>
        <taxon>Emticicia</taxon>
    </lineage>
</organism>
<name>A0A4Q5LYX2_9BACT</name>
<accession>A0A4Q5LYX2</accession>
<gene>
    <name evidence="2" type="ORF">EWM59_15485</name>
</gene>
<dbReference type="EMBL" id="SEWF01000022">
    <property type="protein sequence ID" value="RYU94733.1"/>
    <property type="molecule type" value="Genomic_DNA"/>
</dbReference>
<proteinExistence type="predicted"/>
<dbReference type="Gene3D" id="3.40.1580.10">
    <property type="entry name" value="SMI1/KNR4-like"/>
    <property type="match status" value="1"/>
</dbReference>
<dbReference type="InterPro" id="IPR018958">
    <property type="entry name" value="Knr4/Smi1-like_dom"/>
</dbReference>
<dbReference type="AlphaFoldDB" id="A0A4Q5LYX2"/>
<protein>
    <recommendedName>
        <fullName evidence="1">Knr4/Smi1-like domain-containing protein</fullName>
    </recommendedName>
</protein>
<dbReference type="Pfam" id="PF09346">
    <property type="entry name" value="SMI1_KNR4"/>
    <property type="match status" value="1"/>
</dbReference>
<sequence length="168" mass="19756">MNLNNFISKNFLIEYNLPENLENIEKFEGNWEIVIPDSYKNWLQSSSSTLFNSNSKTLSENVNIGERIKLYSIKMIEYNLKERRPFRQEAKIIFESEDNMLQIGKTDYGQSIFIGIKGSEEGKIFMFEDMNDSDIIENEDGFFLFPSFKISNTFEDFLELIFAISEPY</sequence>
<evidence type="ECO:0000313" key="3">
    <source>
        <dbReference type="Proteomes" id="UP000293162"/>
    </source>
</evidence>
<evidence type="ECO:0000313" key="2">
    <source>
        <dbReference type="EMBL" id="RYU94733.1"/>
    </source>
</evidence>